<evidence type="ECO:0000259" key="2">
    <source>
        <dbReference type="PROSITE" id="PS50943"/>
    </source>
</evidence>
<dbReference type="RefSeq" id="WP_283485262.1">
    <property type="nucleotide sequence ID" value="NZ_CP125947.1"/>
</dbReference>
<dbReference type="InterPro" id="IPR010982">
    <property type="entry name" value="Lambda_DNA-bd_dom_sf"/>
</dbReference>
<dbReference type="InterPro" id="IPR001387">
    <property type="entry name" value="Cro/C1-type_HTH"/>
</dbReference>
<dbReference type="Pfam" id="PF13560">
    <property type="entry name" value="HTH_31"/>
    <property type="match status" value="1"/>
</dbReference>
<dbReference type="PANTHER" id="PTHR35010:SF4">
    <property type="entry name" value="BLL5781 PROTEIN"/>
    <property type="match status" value="1"/>
</dbReference>
<dbReference type="Gene3D" id="3.30.450.180">
    <property type="match status" value="1"/>
</dbReference>
<dbReference type="SUPFAM" id="SSF47413">
    <property type="entry name" value="lambda repressor-like DNA-binding domains"/>
    <property type="match status" value="1"/>
</dbReference>
<sequence>MNTCSAPSSTAAATSAPGMRAPFGEHLRHWRQHRRLSQQGLALEADISTRHLSYVETGRAQPSREMVLRLAERLSVPLRERNALLVAAGFAPMYQARPLDHPDLAAARQAVDLVLKGHEPNPALAVNRHWNLVAANTVVPLLLDGVAPWLLEPPVNVLRLSLHPEGLGPRLANAAHWRAHLLHRLQQQIAATADGELQALHDEIAAYPFKEDVPSAAAASAASLIAVPFELNTRLGKLSFISTITIFGTPVDVTLQELAVESFFPANAQTQLALQQLQQKHRSG</sequence>
<name>A0ABY8SM23_9BURK</name>
<proteinExistence type="predicted"/>
<dbReference type="Pfam" id="PF17765">
    <property type="entry name" value="MLTR_LBD"/>
    <property type="match status" value="1"/>
</dbReference>
<dbReference type="PANTHER" id="PTHR35010">
    <property type="entry name" value="BLL4672 PROTEIN-RELATED"/>
    <property type="match status" value="1"/>
</dbReference>
<feature type="region of interest" description="Disordered" evidence="1">
    <location>
        <begin position="1"/>
        <end position="20"/>
    </location>
</feature>
<dbReference type="SMART" id="SM00530">
    <property type="entry name" value="HTH_XRE"/>
    <property type="match status" value="1"/>
</dbReference>
<protein>
    <submittedName>
        <fullName evidence="3">Helix-turn-helix transcriptional regulator</fullName>
    </submittedName>
</protein>
<feature type="domain" description="HTH cro/C1-type" evidence="2">
    <location>
        <begin position="27"/>
        <end position="81"/>
    </location>
</feature>
<feature type="compositionally biased region" description="Low complexity" evidence="1">
    <location>
        <begin position="1"/>
        <end position="17"/>
    </location>
</feature>
<evidence type="ECO:0000313" key="3">
    <source>
        <dbReference type="EMBL" id="WHS64112.1"/>
    </source>
</evidence>
<accession>A0ABY8SM23</accession>
<reference evidence="3 4" key="1">
    <citation type="submission" date="2023-05" db="EMBL/GenBank/DDBJ databases">
        <authorList>
            <person name="Yin Y."/>
            <person name="Lu Z."/>
        </authorList>
    </citation>
    <scope>NUCLEOTIDE SEQUENCE [LARGE SCALE GENOMIC DNA]</scope>
    <source>
        <strain evidence="3 4">ZM22</strain>
    </source>
</reference>
<dbReference type="EMBL" id="CP125947">
    <property type="protein sequence ID" value="WHS64112.1"/>
    <property type="molecule type" value="Genomic_DNA"/>
</dbReference>
<dbReference type="PROSITE" id="PS50943">
    <property type="entry name" value="HTH_CROC1"/>
    <property type="match status" value="1"/>
</dbReference>
<dbReference type="Gene3D" id="1.10.260.40">
    <property type="entry name" value="lambda repressor-like DNA-binding domains"/>
    <property type="match status" value="1"/>
</dbReference>
<dbReference type="Proteomes" id="UP001240697">
    <property type="component" value="Chromosome"/>
</dbReference>
<evidence type="ECO:0000313" key="4">
    <source>
        <dbReference type="Proteomes" id="UP001240697"/>
    </source>
</evidence>
<keyword evidence="4" id="KW-1185">Reference proteome</keyword>
<gene>
    <name evidence="3" type="ORF">QMY55_16585</name>
</gene>
<dbReference type="InterPro" id="IPR041413">
    <property type="entry name" value="MLTR_LBD"/>
</dbReference>
<evidence type="ECO:0000256" key="1">
    <source>
        <dbReference type="SAM" id="MobiDB-lite"/>
    </source>
</evidence>
<dbReference type="CDD" id="cd00093">
    <property type="entry name" value="HTH_XRE"/>
    <property type="match status" value="1"/>
</dbReference>
<organism evidence="3 4">
    <name type="scientific">Comamonas resistens</name>
    <dbReference type="NCBI Taxonomy" id="3046670"/>
    <lineage>
        <taxon>Bacteria</taxon>
        <taxon>Pseudomonadati</taxon>
        <taxon>Pseudomonadota</taxon>
        <taxon>Betaproteobacteria</taxon>
        <taxon>Burkholderiales</taxon>
        <taxon>Comamonadaceae</taxon>
        <taxon>Comamonas</taxon>
    </lineage>
</organism>